<dbReference type="Pfam" id="PF00483">
    <property type="entry name" value="NTP_transferase"/>
    <property type="match status" value="1"/>
</dbReference>
<gene>
    <name evidence="2" type="ORF">PKF023_03380</name>
</gene>
<evidence type="ECO:0000259" key="1">
    <source>
        <dbReference type="Pfam" id="PF00483"/>
    </source>
</evidence>
<protein>
    <submittedName>
        <fullName evidence="2">Nucleoside-diphosphate-sugar pyrophosphorylase</fullName>
    </submittedName>
</protein>
<accession>A0A9C7CBZ2</accession>
<dbReference type="InterPro" id="IPR050486">
    <property type="entry name" value="Mannose-1P_guanyltransferase"/>
</dbReference>
<dbReference type="KEGG" id="pyt:PKF023_03380"/>
<dbReference type="EMBL" id="AP026973">
    <property type="protein sequence ID" value="BDT76535.1"/>
    <property type="molecule type" value="Genomic_DNA"/>
</dbReference>
<dbReference type="PANTHER" id="PTHR22572">
    <property type="entry name" value="SUGAR-1-PHOSPHATE GUANYL TRANSFERASE"/>
    <property type="match status" value="1"/>
</dbReference>
<name>A0A9C7CBZ2_9BURK</name>
<dbReference type="Proteomes" id="UP001211097">
    <property type="component" value="Chromosome"/>
</dbReference>
<proteinExistence type="predicted"/>
<sequence>MSNCKEAVILAGGKGTRLRPYTVVLPKPLMPIGDMPILEVIIRQLAKHGFSKVTLAVNHQAEIIKAFFHDGEKWGIKIEYSNEDRPLGTMAPLRNIQGLPENFLVMNGDILTNLDYSEFFDEHVLNKNIFTISSYSRKQSVDYGVLVPNENRLLQDFIEKPTYFYEVSMGIYMMSRSALKFIPQTGEYGFDKLMLDLIAAQQPAAVRKFDGYWLDIGRPDDYAQAIDEFDKLRESFIGE</sequence>
<organism evidence="2">
    <name type="scientific">Polynucleobacter yangtzensis</name>
    <dbReference type="NCBI Taxonomy" id="1743159"/>
    <lineage>
        <taxon>Bacteria</taxon>
        <taxon>Pseudomonadati</taxon>
        <taxon>Pseudomonadota</taxon>
        <taxon>Betaproteobacteria</taxon>
        <taxon>Burkholderiales</taxon>
        <taxon>Burkholderiaceae</taxon>
        <taxon>Polynucleobacter</taxon>
    </lineage>
</organism>
<dbReference type="Gene3D" id="3.90.550.10">
    <property type="entry name" value="Spore Coat Polysaccharide Biosynthesis Protein SpsA, Chain A"/>
    <property type="match status" value="1"/>
</dbReference>
<reference evidence="2" key="1">
    <citation type="submission" date="2022-11" db="EMBL/GenBank/DDBJ databases">
        <title>Complete Genome Sequences of three Polynucleobacter sp. Subcluster PnecC Strains KF022, KF023, and KF032 Isolated from a Shallow Eutrophic Lake in Japan.</title>
        <authorList>
            <person name="Ogata Y."/>
            <person name="Watanabe K."/>
            <person name="Takemine S."/>
            <person name="Shindo C."/>
            <person name="Kurokawa R."/>
            <person name="Suda W."/>
        </authorList>
    </citation>
    <scope>NUCLEOTIDE SEQUENCE</scope>
    <source>
        <strain evidence="2">KF023</strain>
    </source>
</reference>
<feature type="domain" description="Nucleotidyl transferase" evidence="1">
    <location>
        <begin position="7"/>
        <end position="227"/>
    </location>
</feature>
<evidence type="ECO:0000313" key="2">
    <source>
        <dbReference type="EMBL" id="BDT76535.1"/>
    </source>
</evidence>
<dbReference type="InterPro" id="IPR005835">
    <property type="entry name" value="NTP_transferase_dom"/>
</dbReference>
<dbReference type="InterPro" id="IPR029044">
    <property type="entry name" value="Nucleotide-diphossugar_trans"/>
</dbReference>
<dbReference type="RefSeq" id="WP_281742909.1">
    <property type="nucleotide sequence ID" value="NZ_AP026973.1"/>
</dbReference>
<dbReference type="AlphaFoldDB" id="A0A9C7CBZ2"/>
<dbReference type="SUPFAM" id="SSF53448">
    <property type="entry name" value="Nucleotide-diphospho-sugar transferases"/>
    <property type="match status" value="1"/>
</dbReference>
<dbReference type="CDD" id="cd04181">
    <property type="entry name" value="NTP_transferase"/>
    <property type="match status" value="1"/>
</dbReference>